<evidence type="ECO:0000313" key="2">
    <source>
        <dbReference type="EMBL" id="KAF2719195.1"/>
    </source>
</evidence>
<evidence type="ECO:0000313" key="3">
    <source>
        <dbReference type="Proteomes" id="UP000799441"/>
    </source>
</evidence>
<keyword evidence="1" id="KW-1133">Transmembrane helix</keyword>
<reference evidence="2" key="1">
    <citation type="journal article" date="2020" name="Stud. Mycol.">
        <title>101 Dothideomycetes genomes: a test case for predicting lifestyles and emergence of pathogens.</title>
        <authorList>
            <person name="Haridas S."/>
            <person name="Albert R."/>
            <person name="Binder M."/>
            <person name="Bloem J."/>
            <person name="Labutti K."/>
            <person name="Salamov A."/>
            <person name="Andreopoulos B."/>
            <person name="Baker S."/>
            <person name="Barry K."/>
            <person name="Bills G."/>
            <person name="Bluhm B."/>
            <person name="Cannon C."/>
            <person name="Castanera R."/>
            <person name="Culley D."/>
            <person name="Daum C."/>
            <person name="Ezra D."/>
            <person name="Gonzalez J."/>
            <person name="Henrissat B."/>
            <person name="Kuo A."/>
            <person name="Liang C."/>
            <person name="Lipzen A."/>
            <person name="Lutzoni F."/>
            <person name="Magnuson J."/>
            <person name="Mondo S."/>
            <person name="Nolan M."/>
            <person name="Ohm R."/>
            <person name="Pangilinan J."/>
            <person name="Park H.-J."/>
            <person name="Ramirez L."/>
            <person name="Alfaro M."/>
            <person name="Sun H."/>
            <person name="Tritt A."/>
            <person name="Yoshinaga Y."/>
            <person name="Zwiers L.-H."/>
            <person name="Turgeon B."/>
            <person name="Goodwin S."/>
            <person name="Spatafora J."/>
            <person name="Crous P."/>
            <person name="Grigoriev I."/>
        </authorList>
    </citation>
    <scope>NUCLEOTIDE SEQUENCE</scope>
    <source>
        <strain evidence="2">CBS 116435</strain>
    </source>
</reference>
<dbReference type="EMBL" id="MU003814">
    <property type="protein sequence ID" value="KAF2719195.1"/>
    <property type="molecule type" value="Genomic_DNA"/>
</dbReference>
<proteinExistence type="predicted"/>
<name>A0A9P4Q441_9PEZI</name>
<comment type="caution">
    <text evidence="2">The sequence shown here is derived from an EMBL/GenBank/DDBJ whole genome shotgun (WGS) entry which is preliminary data.</text>
</comment>
<keyword evidence="1" id="KW-0812">Transmembrane</keyword>
<dbReference type="AlphaFoldDB" id="A0A9P4Q441"/>
<protein>
    <submittedName>
        <fullName evidence="2">Uncharacterized protein</fullName>
    </submittedName>
</protein>
<accession>A0A9P4Q441</accession>
<gene>
    <name evidence="2" type="ORF">K431DRAFT_286929</name>
</gene>
<keyword evidence="3" id="KW-1185">Reference proteome</keyword>
<feature type="transmembrane region" description="Helical" evidence="1">
    <location>
        <begin position="54"/>
        <end position="72"/>
    </location>
</feature>
<evidence type="ECO:0000256" key="1">
    <source>
        <dbReference type="SAM" id="Phobius"/>
    </source>
</evidence>
<keyword evidence="1" id="KW-0472">Membrane</keyword>
<organism evidence="2 3">
    <name type="scientific">Polychaeton citri CBS 116435</name>
    <dbReference type="NCBI Taxonomy" id="1314669"/>
    <lineage>
        <taxon>Eukaryota</taxon>
        <taxon>Fungi</taxon>
        <taxon>Dikarya</taxon>
        <taxon>Ascomycota</taxon>
        <taxon>Pezizomycotina</taxon>
        <taxon>Dothideomycetes</taxon>
        <taxon>Dothideomycetidae</taxon>
        <taxon>Capnodiales</taxon>
        <taxon>Capnodiaceae</taxon>
        <taxon>Polychaeton</taxon>
    </lineage>
</organism>
<dbReference type="Proteomes" id="UP000799441">
    <property type="component" value="Unassembled WGS sequence"/>
</dbReference>
<sequence length="80" mass="9320">MQSTPHWLRSRLQSHCLTRHKYMSWMSDGRYDVHHSRKVRDGESAPTCISPQRLAIVVEVLALYLITLVLILEVKLVYDA</sequence>